<dbReference type="RefSeq" id="WP_115550462.1">
    <property type="nucleotide sequence ID" value="NZ_QRGP01000003.1"/>
</dbReference>
<dbReference type="OrthoDB" id="9783172at2"/>
<dbReference type="InterPro" id="IPR001789">
    <property type="entry name" value="Sig_transdc_resp-reg_receiver"/>
</dbReference>
<evidence type="ECO:0000313" key="3">
    <source>
        <dbReference type="EMBL" id="RDV01684.1"/>
    </source>
</evidence>
<feature type="domain" description="Response regulatory" evidence="2">
    <location>
        <begin position="22"/>
        <end position="137"/>
    </location>
</feature>
<dbReference type="Proteomes" id="UP000263833">
    <property type="component" value="Unassembled WGS sequence"/>
</dbReference>
<reference evidence="4" key="1">
    <citation type="submission" date="2018-08" db="EMBL/GenBank/DDBJ databases">
        <authorList>
            <person name="Kim S.-J."/>
            <person name="Jung G.-Y."/>
        </authorList>
    </citation>
    <scope>NUCLEOTIDE SEQUENCE [LARGE SCALE GENOMIC DNA]</scope>
    <source>
        <strain evidence="4">GY_G</strain>
    </source>
</reference>
<organism evidence="3 4">
    <name type="scientific">Sphingorhabdus pulchriflava</name>
    <dbReference type="NCBI Taxonomy" id="2292257"/>
    <lineage>
        <taxon>Bacteria</taxon>
        <taxon>Pseudomonadati</taxon>
        <taxon>Pseudomonadota</taxon>
        <taxon>Alphaproteobacteria</taxon>
        <taxon>Sphingomonadales</taxon>
        <taxon>Sphingomonadaceae</taxon>
        <taxon>Sphingorhabdus</taxon>
    </lineage>
</organism>
<protein>
    <submittedName>
        <fullName evidence="3">Pilus assembly protein CpaE</fullName>
    </submittedName>
</protein>
<dbReference type="Gene3D" id="3.40.50.2300">
    <property type="match status" value="1"/>
</dbReference>
<dbReference type="GO" id="GO:0005829">
    <property type="term" value="C:cytosol"/>
    <property type="evidence" value="ECO:0007669"/>
    <property type="project" value="TreeGrafter"/>
</dbReference>
<dbReference type="SUPFAM" id="SSF52172">
    <property type="entry name" value="CheY-like"/>
    <property type="match status" value="1"/>
</dbReference>
<dbReference type="PANTHER" id="PTHR43384">
    <property type="entry name" value="SEPTUM SITE-DETERMINING PROTEIN MIND HOMOLOG, CHLOROPLASTIC-RELATED"/>
    <property type="match status" value="1"/>
</dbReference>
<dbReference type="GO" id="GO:0005524">
    <property type="term" value="F:ATP binding"/>
    <property type="evidence" value="ECO:0007669"/>
    <property type="project" value="TreeGrafter"/>
</dbReference>
<dbReference type="PROSITE" id="PS50110">
    <property type="entry name" value="RESPONSE_REGULATORY"/>
    <property type="match status" value="1"/>
</dbReference>
<accession>A0A371B2E7</accession>
<dbReference type="InterPro" id="IPR050625">
    <property type="entry name" value="ParA/MinD_ATPase"/>
</dbReference>
<evidence type="ECO:0000313" key="4">
    <source>
        <dbReference type="Proteomes" id="UP000263833"/>
    </source>
</evidence>
<dbReference type="AlphaFoldDB" id="A0A371B2E7"/>
<proteinExistence type="predicted"/>
<name>A0A371B2E7_9SPHN</name>
<keyword evidence="4" id="KW-1185">Reference proteome</keyword>
<dbReference type="InterPro" id="IPR011006">
    <property type="entry name" value="CheY-like_superfamily"/>
</dbReference>
<dbReference type="GO" id="GO:0051782">
    <property type="term" value="P:negative regulation of cell division"/>
    <property type="evidence" value="ECO:0007669"/>
    <property type="project" value="TreeGrafter"/>
</dbReference>
<dbReference type="Pfam" id="PF13614">
    <property type="entry name" value="AAA_31"/>
    <property type="match status" value="1"/>
</dbReference>
<evidence type="ECO:0000259" key="2">
    <source>
        <dbReference type="PROSITE" id="PS50110"/>
    </source>
</evidence>
<dbReference type="GO" id="GO:0009898">
    <property type="term" value="C:cytoplasmic side of plasma membrane"/>
    <property type="evidence" value="ECO:0007669"/>
    <property type="project" value="TreeGrafter"/>
</dbReference>
<dbReference type="PANTHER" id="PTHR43384:SF13">
    <property type="entry name" value="SLR0110 PROTEIN"/>
    <property type="match status" value="1"/>
</dbReference>
<dbReference type="EMBL" id="QRGP01000003">
    <property type="protein sequence ID" value="RDV01684.1"/>
    <property type="molecule type" value="Genomic_DNA"/>
</dbReference>
<dbReference type="GO" id="GO:0016887">
    <property type="term" value="F:ATP hydrolysis activity"/>
    <property type="evidence" value="ECO:0007669"/>
    <property type="project" value="TreeGrafter"/>
</dbReference>
<dbReference type="InterPro" id="IPR025669">
    <property type="entry name" value="AAA_dom"/>
</dbReference>
<dbReference type="SUPFAM" id="SSF52540">
    <property type="entry name" value="P-loop containing nucleoside triphosphate hydrolases"/>
    <property type="match status" value="1"/>
</dbReference>
<sequence length="397" mass="42790">MGVSEYINFTSEEWVLDLKSRSVLLVLSEAEMTSAHFEDVAIGQAQVLLATMAPDASVDAGQLDAASILILEIRPDMPASLERLRNVRASHPNLPIIAAIRDANVSLVRMLLKQGVRDVVALPLVHSELASIIAEICDDLDAHKAAEVEQGQLVSVLKSIGGVGATTIATHLAGELAARSTGKGVCLIDLDLQFGDAGAYMGLSSQLSIADLVAAGARIDRELLRSVVSKTENGLHVIPAPMDIMPLESVSADQMLRIIELAREEFDHVILDLPTNWTNWTLSLVALSDVVFLVAELSVASLRQAKRQLQLLVSQGISGQKIHVVANRVEKRMFRTINLDDAAHALGHSIEYSIHNDYPLVRAAHDQGVLINAIRARSKIGTDIAEMLPLLSQSASD</sequence>
<dbReference type="Gene3D" id="3.40.50.300">
    <property type="entry name" value="P-loop containing nucleotide triphosphate hydrolases"/>
    <property type="match status" value="1"/>
</dbReference>
<dbReference type="InterPro" id="IPR027417">
    <property type="entry name" value="P-loop_NTPase"/>
</dbReference>
<gene>
    <name evidence="3" type="ORF">DXH95_15495</name>
</gene>
<comment type="caution">
    <text evidence="1">Lacks conserved residue(s) required for the propagation of feature annotation.</text>
</comment>
<comment type="caution">
    <text evidence="3">The sequence shown here is derived from an EMBL/GenBank/DDBJ whole genome shotgun (WGS) entry which is preliminary data.</text>
</comment>
<evidence type="ECO:0000256" key="1">
    <source>
        <dbReference type="PROSITE-ProRule" id="PRU00169"/>
    </source>
</evidence>
<dbReference type="GO" id="GO:0000160">
    <property type="term" value="P:phosphorelay signal transduction system"/>
    <property type="evidence" value="ECO:0007669"/>
    <property type="project" value="InterPro"/>
</dbReference>